<dbReference type="RefSeq" id="WP_152661822.1">
    <property type="nucleotide sequence ID" value="NZ_CP036422.1"/>
</dbReference>
<dbReference type="GO" id="GO:0016020">
    <property type="term" value="C:membrane"/>
    <property type="evidence" value="ECO:0007669"/>
    <property type="project" value="TreeGrafter"/>
</dbReference>
<dbReference type="GO" id="GO:0016491">
    <property type="term" value="F:oxidoreductase activity"/>
    <property type="evidence" value="ECO:0007669"/>
    <property type="project" value="UniProtKB-KW"/>
</dbReference>
<dbReference type="KEGG" id="halc:EY643_08620"/>
<dbReference type="PIRSF" id="PIRSF000126">
    <property type="entry name" value="11-beta-HSD1"/>
    <property type="match status" value="1"/>
</dbReference>
<evidence type="ECO:0000313" key="6">
    <source>
        <dbReference type="Proteomes" id="UP000326287"/>
    </source>
</evidence>
<dbReference type="Gene3D" id="3.40.50.720">
    <property type="entry name" value="NAD(P)-binding Rossmann-like Domain"/>
    <property type="match status" value="1"/>
</dbReference>
<keyword evidence="2" id="KW-0560">Oxidoreductase</keyword>
<dbReference type="OrthoDB" id="9810734at2"/>
<dbReference type="InterPro" id="IPR036291">
    <property type="entry name" value="NAD(P)-bd_dom_sf"/>
</dbReference>
<dbReference type="InterPro" id="IPR057326">
    <property type="entry name" value="KR_dom"/>
</dbReference>
<evidence type="ECO:0000256" key="1">
    <source>
        <dbReference type="ARBA" id="ARBA00006484"/>
    </source>
</evidence>
<dbReference type="PANTHER" id="PTHR44196">
    <property type="entry name" value="DEHYDROGENASE/REDUCTASE SDR FAMILY MEMBER 7B"/>
    <property type="match status" value="1"/>
</dbReference>
<proteinExistence type="inferred from homology"/>
<dbReference type="PRINTS" id="PR00081">
    <property type="entry name" value="GDHRDH"/>
</dbReference>
<dbReference type="EMBL" id="CP036422">
    <property type="protein sequence ID" value="QFU75715.1"/>
    <property type="molecule type" value="Genomic_DNA"/>
</dbReference>
<sequence>MKEFKNKVAVITGAGGGVGSALARQLADRGCHLALVDISEPALAKTAAALSSSGVTVSTHLIDITSKEQMAALPATVLEHHGTVNILVNNAGITYQKSFATHSMEDWEKITGINWWGVLYGCHYFLDALKAAGEGHIVNLSSMSAFVGLPGQTSYCATKAAVKLLSESMWAEMGKLNIGVTSVHPGAIKTDMIQATLKNSDDIEAATRNYDIAQRIGVTPEHVAERIVKAIEKKQLRIRVGKDAVLLDLMKRWFPVGVQKLLRKVA</sequence>
<gene>
    <name evidence="5" type="ORF">EY643_08620</name>
</gene>
<dbReference type="SMART" id="SM00822">
    <property type="entry name" value="PKS_KR"/>
    <property type="match status" value="1"/>
</dbReference>
<accession>A0A5P9NJJ7</accession>
<dbReference type="Proteomes" id="UP000326287">
    <property type="component" value="Chromosome"/>
</dbReference>
<evidence type="ECO:0000259" key="4">
    <source>
        <dbReference type="SMART" id="SM00822"/>
    </source>
</evidence>
<dbReference type="FunFam" id="3.40.50.720:FF:000084">
    <property type="entry name" value="Short-chain dehydrogenase reductase"/>
    <property type="match status" value="1"/>
</dbReference>
<keyword evidence="6" id="KW-1185">Reference proteome</keyword>
<dbReference type="PANTHER" id="PTHR44196:SF1">
    <property type="entry name" value="DEHYDROGENASE_REDUCTASE SDR FAMILY MEMBER 7B"/>
    <property type="match status" value="1"/>
</dbReference>
<dbReference type="SUPFAM" id="SSF51735">
    <property type="entry name" value="NAD(P)-binding Rossmann-fold domains"/>
    <property type="match status" value="1"/>
</dbReference>
<protein>
    <submittedName>
        <fullName evidence="5">SDR family NAD(P)-dependent oxidoreductase</fullName>
    </submittedName>
</protein>
<dbReference type="PRINTS" id="PR00080">
    <property type="entry name" value="SDRFAMILY"/>
</dbReference>
<dbReference type="InterPro" id="IPR002347">
    <property type="entry name" value="SDR_fam"/>
</dbReference>
<evidence type="ECO:0000313" key="5">
    <source>
        <dbReference type="EMBL" id="QFU75715.1"/>
    </source>
</evidence>
<reference evidence="5 6" key="1">
    <citation type="submission" date="2019-02" db="EMBL/GenBank/DDBJ databases">
        <authorList>
            <person name="Li S.-H."/>
        </authorList>
    </citation>
    <scope>NUCLEOTIDE SEQUENCE [LARGE SCALE GENOMIC DNA]</scope>
    <source>
        <strain evidence="5 6">IMCC14385</strain>
    </source>
</reference>
<feature type="domain" description="Ketoreductase" evidence="4">
    <location>
        <begin position="7"/>
        <end position="191"/>
    </location>
</feature>
<dbReference type="Pfam" id="PF00106">
    <property type="entry name" value="adh_short"/>
    <property type="match status" value="1"/>
</dbReference>
<evidence type="ECO:0000256" key="3">
    <source>
        <dbReference type="RuleBase" id="RU000363"/>
    </source>
</evidence>
<evidence type="ECO:0000256" key="2">
    <source>
        <dbReference type="ARBA" id="ARBA00023002"/>
    </source>
</evidence>
<dbReference type="CDD" id="cd05233">
    <property type="entry name" value="SDR_c"/>
    <property type="match status" value="1"/>
</dbReference>
<dbReference type="AlphaFoldDB" id="A0A5P9NJJ7"/>
<comment type="similarity">
    <text evidence="1 3">Belongs to the short-chain dehydrogenases/reductases (SDR) family.</text>
</comment>
<name>A0A5P9NJJ7_9GAMM</name>
<organism evidence="5 6">
    <name type="scientific">Halioglobus maricola</name>
    <dbReference type="NCBI Taxonomy" id="2601894"/>
    <lineage>
        <taxon>Bacteria</taxon>
        <taxon>Pseudomonadati</taxon>
        <taxon>Pseudomonadota</taxon>
        <taxon>Gammaproteobacteria</taxon>
        <taxon>Cellvibrionales</taxon>
        <taxon>Halieaceae</taxon>
        <taxon>Halioglobus</taxon>
    </lineage>
</organism>